<name>A0ABR2RHJ7_9ROSI</name>
<comment type="caution">
    <text evidence="9">Lacks conserved residue(s) required for the propagation of feature annotation.</text>
</comment>
<dbReference type="SUPFAM" id="SSF103473">
    <property type="entry name" value="MFS general substrate transporter"/>
    <property type="match status" value="1"/>
</dbReference>
<proteinExistence type="inferred from homology"/>
<dbReference type="PANTHER" id="PTHR21576">
    <property type="entry name" value="UNCHARACTERIZED NODULIN-LIKE PROTEIN"/>
    <property type="match status" value="1"/>
</dbReference>
<organism evidence="12 13">
    <name type="scientific">Hibiscus sabdariffa</name>
    <name type="common">roselle</name>
    <dbReference type="NCBI Taxonomy" id="183260"/>
    <lineage>
        <taxon>Eukaryota</taxon>
        <taxon>Viridiplantae</taxon>
        <taxon>Streptophyta</taxon>
        <taxon>Embryophyta</taxon>
        <taxon>Tracheophyta</taxon>
        <taxon>Spermatophyta</taxon>
        <taxon>Magnoliopsida</taxon>
        <taxon>eudicotyledons</taxon>
        <taxon>Gunneridae</taxon>
        <taxon>Pentapetalae</taxon>
        <taxon>rosids</taxon>
        <taxon>malvids</taxon>
        <taxon>Malvales</taxon>
        <taxon>Malvaceae</taxon>
        <taxon>Malvoideae</taxon>
        <taxon>Hibiscus</taxon>
    </lineage>
</organism>
<keyword evidence="6 9" id="KW-0694">RNA-binding</keyword>
<gene>
    <name evidence="12" type="ORF">V6N11_040341</name>
</gene>
<dbReference type="CDD" id="cd02440">
    <property type="entry name" value="AdoMet_MTases"/>
    <property type="match status" value="1"/>
</dbReference>
<dbReference type="Pfam" id="PF01189">
    <property type="entry name" value="Methyltr_RsmB-F"/>
    <property type="match status" value="2"/>
</dbReference>
<evidence type="ECO:0000256" key="4">
    <source>
        <dbReference type="ARBA" id="ARBA00022691"/>
    </source>
</evidence>
<dbReference type="Gene3D" id="1.20.1250.20">
    <property type="entry name" value="MFS general substrate transporter like domains"/>
    <property type="match status" value="2"/>
</dbReference>
<dbReference type="PROSITE" id="PS51686">
    <property type="entry name" value="SAM_MT_RSMB_NOP"/>
    <property type="match status" value="1"/>
</dbReference>
<evidence type="ECO:0000256" key="5">
    <source>
        <dbReference type="ARBA" id="ARBA00022692"/>
    </source>
</evidence>
<dbReference type="InterPro" id="IPR010658">
    <property type="entry name" value="Nodulin-like"/>
</dbReference>
<dbReference type="Pfam" id="PF23262">
    <property type="entry name" value="NFD4_C"/>
    <property type="match status" value="1"/>
</dbReference>
<feature type="transmembrane region" description="Helical" evidence="10">
    <location>
        <begin position="764"/>
        <end position="786"/>
    </location>
</feature>
<feature type="transmembrane region" description="Helical" evidence="10">
    <location>
        <begin position="731"/>
        <end position="752"/>
    </location>
</feature>
<sequence length="952" mass="103869">MEEQSKSPLLPEAFLSFLEENGIDPSIYTASDSTPRYLRLKPRSEGELEEIEAEIKCKLEKVNWLPGFYSLPPDVLIANSKSYLDGKIYGIDAASGAAVSVLKISPGDHVLDLCAAPGAKLCMMLDLLGDSGSVTGVDVARHRLAACRTMLQKYSLGDRCRLFVADGSAFSLAPMRVDSLSRSCESAFGKNDEIFREWTSRRPWKERKRAAKAREAKSLQLVSSSENPELIFYGRHSGVVGLSKNELYKTMSDLEVSSFGYDKVLVDAECTHDGSVKHIQKFENWGWKTLQRRVLDAERTDSLTVLQLKLLRNGFRLLKVGGLLVYSTCSLTVAQNEDIVEQFLKENASAELQEIDEAKEWPCKSGRIPKTLRFDPLTSQTSGLFVARPLTEYRLACIIADKRGVHCDAERSEHRGAGKWVGLVVALWVQAVCGNNYTFANYSDALKSLMALTQLQLNNLSVAKDVGKAFGLVSGFASDCLPTSVLLIIGSLEGLIGYGAQWLVVSQRIRPLPYWQMSIFLCLGGNSTTWMNTAVLVTCMRNFPKNRGPVSGILKAYLGLGTAIFTDISTALFSSDPSSLLFILAVVPAVVCLIAALFLHEAPAASKASEFQQETRYFHIFNGMATALAVYLLAFDITGSHGQLLSVVFAVGLLILLATPLGLPLYSILSKPRSGSDIEQPMKVPLLVNQSKKSNTTSTTTTGVELQYLERKRPSIGEDHTIVEMIQTFDFWILFVSFLCGVGTGLCVMNNMGQMGIALGYSDVSIFVSLTSILGFFGRIASGLLSEYFIWKFGTPRPLWNAASQAIMAIGYIIMAFALPGSLYIGSILVGICYGVRLTITVPVASELFGLKYYGILYNILILNLPLGSFLFSGLLAGYLYDAEATAVAGGGNTCVGAHCYCLVFVIMAVTCVLGLGLDVLLGIRTRNVYVRIHESKRSVAASAPDSSSEKC</sequence>
<evidence type="ECO:0000256" key="6">
    <source>
        <dbReference type="ARBA" id="ARBA00022884"/>
    </source>
</evidence>
<dbReference type="InterPro" id="IPR023269">
    <property type="entry name" value="RCMT_subfamily_9"/>
</dbReference>
<feature type="binding site" evidence="9">
    <location>
        <position position="138"/>
    </location>
    <ligand>
        <name>S-adenosyl-L-methionine</name>
        <dbReference type="ChEBI" id="CHEBI:59789"/>
    </ligand>
</feature>
<keyword evidence="7 10" id="KW-1133">Transmembrane helix</keyword>
<dbReference type="SUPFAM" id="SSF53335">
    <property type="entry name" value="S-adenosyl-L-methionine-dependent methyltransferases"/>
    <property type="match status" value="1"/>
</dbReference>
<evidence type="ECO:0000313" key="12">
    <source>
        <dbReference type="EMBL" id="KAK9012279.1"/>
    </source>
</evidence>
<feature type="transmembrane region" description="Helical" evidence="10">
    <location>
        <begin position="552"/>
        <end position="573"/>
    </location>
</feature>
<evidence type="ECO:0000256" key="8">
    <source>
        <dbReference type="ARBA" id="ARBA00023136"/>
    </source>
</evidence>
<keyword evidence="13" id="KW-1185">Reference proteome</keyword>
<evidence type="ECO:0000256" key="10">
    <source>
        <dbReference type="SAM" id="Phobius"/>
    </source>
</evidence>
<evidence type="ECO:0000259" key="11">
    <source>
        <dbReference type="PROSITE" id="PS51686"/>
    </source>
</evidence>
<comment type="caution">
    <text evidence="12">The sequence shown here is derived from an EMBL/GenBank/DDBJ whole genome shotgun (WGS) entry which is preliminary data.</text>
</comment>
<keyword evidence="4 9" id="KW-0949">S-adenosyl-L-methionine</keyword>
<dbReference type="Pfam" id="PF06813">
    <property type="entry name" value="Nodulin-like"/>
    <property type="match status" value="1"/>
</dbReference>
<feature type="transmembrane region" description="Helical" evidence="10">
    <location>
        <begin position="824"/>
        <end position="844"/>
    </location>
</feature>
<dbReference type="InterPro" id="IPR029063">
    <property type="entry name" value="SAM-dependent_MTases_sf"/>
</dbReference>
<dbReference type="InterPro" id="IPR049560">
    <property type="entry name" value="MeTrfase_RsmB-F_NOP2_cat"/>
</dbReference>
<dbReference type="PANTHER" id="PTHR21576:SF167">
    <property type="entry name" value="OS09G0536700 PROTEIN"/>
    <property type="match status" value="1"/>
</dbReference>
<keyword evidence="3 9" id="KW-0808">Transferase</keyword>
<dbReference type="InterPro" id="IPR023267">
    <property type="entry name" value="RCMT"/>
</dbReference>
<dbReference type="EMBL" id="JBBPBN010000022">
    <property type="protein sequence ID" value="KAK9012279.1"/>
    <property type="molecule type" value="Genomic_DNA"/>
</dbReference>
<feature type="transmembrane region" description="Helical" evidence="10">
    <location>
        <begin position="620"/>
        <end position="638"/>
    </location>
</feature>
<comment type="similarity">
    <text evidence="9">Belongs to the class I-like SAM-binding methyltransferase superfamily. RsmB/NOP family.</text>
</comment>
<feature type="active site" description="Nucleophile" evidence="9">
    <location>
        <position position="329"/>
    </location>
</feature>
<feature type="transmembrane region" description="Helical" evidence="10">
    <location>
        <begin position="856"/>
        <end position="881"/>
    </location>
</feature>
<evidence type="ECO:0000256" key="7">
    <source>
        <dbReference type="ARBA" id="ARBA00022989"/>
    </source>
</evidence>
<reference evidence="12 13" key="1">
    <citation type="journal article" date="2024" name="G3 (Bethesda)">
        <title>Genome assembly of Hibiscus sabdariffa L. provides insights into metabolisms of medicinal natural products.</title>
        <authorList>
            <person name="Kim T."/>
        </authorList>
    </citation>
    <scope>NUCLEOTIDE SEQUENCE [LARGE SCALE GENOMIC DNA]</scope>
    <source>
        <strain evidence="12">TK-2024</strain>
        <tissue evidence="12">Old leaves</tissue>
    </source>
</reference>
<dbReference type="PRINTS" id="PR02010">
    <property type="entry name" value="RCMT9"/>
</dbReference>
<keyword evidence="8 10" id="KW-0472">Membrane</keyword>
<keyword evidence="2 9" id="KW-0489">Methyltransferase</keyword>
<feature type="binding site" evidence="9">
    <location>
        <position position="267"/>
    </location>
    <ligand>
        <name>S-adenosyl-L-methionine</name>
        <dbReference type="ChEBI" id="CHEBI:59789"/>
    </ligand>
</feature>
<protein>
    <recommendedName>
        <fullName evidence="11">SAM-dependent MTase RsmB/NOP-type domain-containing protein</fullName>
    </recommendedName>
</protein>
<dbReference type="CDD" id="cd17354">
    <property type="entry name" value="MFS_Mch1p_like"/>
    <property type="match status" value="1"/>
</dbReference>
<dbReference type="Proteomes" id="UP001396334">
    <property type="component" value="Unassembled WGS sequence"/>
</dbReference>
<evidence type="ECO:0000313" key="13">
    <source>
        <dbReference type="Proteomes" id="UP001396334"/>
    </source>
</evidence>
<dbReference type="PRINTS" id="PR02008">
    <property type="entry name" value="RCMTFAMILY"/>
</dbReference>
<dbReference type="InterPro" id="IPR056555">
    <property type="entry name" value="NFD4_C"/>
</dbReference>
<feature type="transmembrane region" description="Helical" evidence="10">
    <location>
        <begin position="514"/>
        <end position="540"/>
    </location>
</feature>
<keyword evidence="5 10" id="KW-0812">Transmembrane</keyword>
<dbReference type="InterPro" id="IPR001678">
    <property type="entry name" value="MeTrfase_RsmB-F_NOP2_dom"/>
</dbReference>
<dbReference type="InterPro" id="IPR036259">
    <property type="entry name" value="MFS_trans_sf"/>
</dbReference>
<feature type="transmembrane region" description="Helical" evidence="10">
    <location>
        <begin position="579"/>
        <end position="599"/>
    </location>
</feature>
<comment type="subcellular location">
    <subcellularLocation>
        <location evidence="1">Membrane</location>
        <topology evidence="1">Multi-pass membrane protein</topology>
    </subcellularLocation>
</comment>
<accession>A0ABR2RHJ7</accession>
<evidence type="ECO:0000256" key="3">
    <source>
        <dbReference type="ARBA" id="ARBA00022679"/>
    </source>
</evidence>
<evidence type="ECO:0000256" key="9">
    <source>
        <dbReference type="PROSITE-ProRule" id="PRU01023"/>
    </source>
</evidence>
<evidence type="ECO:0000256" key="1">
    <source>
        <dbReference type="ARBA" id="ARBA00004141"/>
    </source>
</evidence>
<evidence type="ECO:0000256" key="2">
    <source>
        <dbReference type="ARBA" id="ARBA00022603"/>
    </source>
</evidence>
<feature type="transmembrane region" description="Helical" evidence="10">
    <location>
        <begin position="798"/>
        <end position="818"/>
    </location>
</feature>
<feature type="binding site" evidence="9">
    <location>
        <position position="166"/>
    </location>
    <ligand>
        <name>S-adenosyl-L-methionine</name>
        <dbReference type="ChEBI" id="CHEBI:59789"/>
    </ligand>
</feature>
<feature type="domain" description="SAM-dependent MTase RsmB/NOP-type" evidence="11">
    <location>
        <begin position="1"/>
        <end position="392"/>
    </location>
</feature>
<feature type="transmembrane region" description="Helical" evidence="10">
    <location>
        <begin position="644"/>
        <end position="666"/>
    </location>
</feature>
<dbReference type="Gene3D" id="3.40.50.150">
    <property type="entry name" value="Vaccinia Virus protein VP39"/>
    <property type="match status" value="1"/>
</dbReference>
<feature type="transmembrane region" description="Helical" evidence="10">
    <location>
        <begin position="896"/>
        <end position="922"/>
    </location>
</feature>